<feature type="transmembrane region" description="Helical" evidence="7">
    <location>
        <begin position="653"/>
        <end position="674"/>
    </location>
</feature>
<dbReference type="InterPro" id="IPR038900">
    <property type="entry name" value="TMC"/>
</dbReference>
<feature type="transmembrane region" description="Helical" evidence="7">
    <location>
        <begin position="352"/>
        <end position="373"/>
    </location>
</feature>
<sequence length="726" mass="84297">MSGGGNKKKTTRSQGWEEAGSEFYQESYPLDSEIEVLQRDPKHLATLLPSKQTRAAAATIRIRTNDSRTNNRTMRRYTTSRSRRESTVHRRTSTAGDVQVSMLPDLSEMRTNEETSWEEIMQIKAMPIPMSQKREMKAKILNEPNLRLQGFEQFKWKRRKMWGHFESRLRESFHKMELWRRDLKHIEGHYGTESNTTSCCSEKYFNETVTQNNIVLDLVQGTGILERTVLFYGFYNSSILTYLMGDVNMHFDLPLAYICITILYFAVSLIAILRSAAKGFKERLIEGEGQFYQYCNLIFGGWDFCIQNEKAAKMKHKAIYSEIKINLETEKLEEERQSRTRNEWYKIMFSRVIVNLIVIAILGACGCGIYFVFNYATAQLQGITTDSTNTASESFQQLFYEFLPSMTIVGLNVVVPFLFKFLIGFEKYSPIIVIRLTLIRTVFLRLASLIVLYASLLSKLSCDIEDDTLCTKCDTVPSCWETFVGQQIFKLLLTDFGTHVVITFIINFIRSLLAKHIDNKFVQFIGDQTFDLPKHALDIVYIQTLCWFGMFYAPLLSFVATIIFLLLFYIKKFACLVNCKPSPTIYRASRSNSMFMIVLLLSYVFAILPIAYSVSELTPSKSCGPFQDKESVWTLIVETFYENSKLASEYHIFLEYCWFCYTSFYCSFLLLYYYSAVNSANRHMVTVLKNQLVLEGHDKQFLLDRLSLFIKQENQKKAESRTNERR</sequence>
<keyword evidence="5 7" id="KW-0472">Membrane</keyword>
<feature type="region of interest" description="Disordered" evidence="6">
    <location>
        <begin position="74"/>
        <end position="94"/>
    </location>
</feature>
<feature type="transmembrane region" description="Helical" evidence="7">
    <location>
        <begin position="437"/>
        <end position="456"/>
    </location>
</feature>
<gene>
    <name evidence="9" type="ORF">NQ317_005474</name>
</gene>
<evidence type="ECO:0000256" key="4">
    <source>
        <dbReference type="ARBA" id="ARBA00022989"/>
    </source>
</evidence>
<dbReference type="Pfam" id="PF07810">
    <property type="entry name" value="TMC"/>
    <property type="match status" value="1"/>
</dbReference>
<keyword evidence="4 7" id="KW-1133">Transmembrane helix</keyword>
<feature type="transmembrane region" description="Helical" evidence="7">
    <location>
        <begin position="402"/>
        <end position="425"/>
    </location>
</feature>
<dbReference type="PANTHER" id="PTHR23302">
    <property type="entry name" value="TRANSMEMBRANE CHANNEL-RELATED"/>
    <property type="match status" value="1"/>
</dbReference>
<evidence type="ECO:0000256" key="3">
    <source>
        <dbReference type="ARBA" id="ARBA00022692"/>
    </source>
</evidence>
<comment type="similarity">
    <text evidence="2">Belongs to the TMC family.</text>
</comment>
<protein>
    <recommendedName>
        <fullName evidence="8">TMC domain-containing protein</fullName>
    </recommendedName>
</protein>
<evidence type="ECO:0000256" key="1">
    <source>
        <dbReference type="ARBA" id="ARBA00004141"/>
    </source>
</evidence>
<feature type="transmembrane region" description="Helical" evidence="7">
    <location>
        <begin position="255"/>
        <end position="273"/>
    </location>
</feature>
<feature type="transmembrane region" description="Helical" evidence="7">
    <location>
        <begin position="591"/>
        <end position="612"/>
    </location>
</feature>
<proteinExistence type="inferred from homology"/>
<evidence type="ECO:0000256" key="2">
    <source>
        <dbReference type="ARBA" id="ARBA00006510"/>
    </source>
</evidence>
<dbReference type="InterPro" id="IPR012496">
    <property type="entry name" value="TMC_dom"/>
</dbReference>
<comment type="caution">
    <text evidence="9">The sequence shown here is derived from an EMBL/GenBank/DDBJ whole genome shotgun (WGS) entry which is preliminary data.</text>
</comment>
<feature type="domain" description="TMC" evidence="8">
    <location>
        <begin position="479"/>
        <end position="589"/>
    </location>
</feature>
<dbReference type="EMBL" id="JAPWTJ010000128">
    <property type="protein sequence ID" value="KAJ8982380.1"/>
    <property type="molecule type" value="Genomic_DNA"/>
</dbReference>
<name>A0ABQ9JW26_9CUCU</name>
<evidence type="ECO:0000259" key="8">
    <source>
        <dbReference type="Pfam" id="PF07810"/>
    </source>
</evidence>
<evidence type="ECO:0000256" key="6">
    <source>
        <dbReference type="SAM" id="MobiDB-lite"/>
    </source>
</evidence>
<dbReference type="PANTHER" id="PTHR23302:SF24">
    <property type="entry name" value="TMC DOMAIN-CONTAINING PROTEIN"/>
    <property type="match status" value="1"/>
</dbReference>
<dbReference type="Proteomes" id="UP001162164">
    <property type="component" value="Unassembled WGS sequence"/>
</dbReference>
<keyword evidence="10" id="KW-1185">Reference proteome</keyword>
<feature type="transmembrane region" description="Helical" evidence="7">
    <location>
        <begin position="551"/>
        <end position="570"/>
    </location>
</feature>
<comment type="subcellular location">
    <subcellularLocation>
        <location evidence="1">Membrane</location>
        <topology evidence="1">Multi-pass membrane protein</topology>
    </subcellularLocation>
</comment>
<feature type="region of interest" description="Disordered" evidence="6">
    <location>
        <begin position="1"/>
        <end position="21"/>
    </location>
</feature>
<accession>A0ABQ9JW26</accession>
<evidence type="ECO:0000256" key="7">
    <source>
        <dbReference type="SAM" id="Phobius"/>
    </source>
</evidence>
<evidence type="ECO:0000313" key="9">
    <source>
        <dbReference type="EMBL" id="KAJ8982380.1"/>
    </source>
</evidence>
<evidence type="ECO:0000256" key="5">
    <source>
        <dbReference type="ARBA" id="ARBA00023136"/>
    </source>
</evidence>
<organism evidence="9 10">
    <name type="scientific">Molorchus minor</name>
    <dbReference type="NCBI Taxonomy" id="1323400"/>
    <lineage>
        <taxon>Eukaryota</taxon>
        <taxon>Metazoa</taxon>
        <taxon>Ecdysozoa</taxon>
        <taxon>Arthropoda</taxon>
        <taxon>Hexapoda</taxon>
        <taxon>Insecta</taxon>
        <taxon>Pterygota</taxon>
        <taxon>Neoptera</taxon>
        <taxon>Endopterygota</taxon>
        <taxon>Coleoptera</taxon>
        <taxon>Polyphaga</taxon>
        <taxon>Cucujiformia</taxon>
        <taxon>Chrysomeloidea</taxon>
        <taxon>Cerambycidae</taxon>
        <taxon>Lamiinae</taxon>
        <taxon>Monochamini</taxon>
        <taxon>Molorchus</taxon>
    </lineage>
</organism>
<keyword evidence="3 7" id="KW-0812">Transmembrane</keyword>
<feature type="compositionally biased region" description="Basic residues" evidence="6">
    <location>
        <begin position="1"/>
        <end position="11"/>
    </location>
</feature>
<evidence type="ECO:0000313" key="10">
    <source>
        <dbReference type="Proteomes" id="UP001162164"/>
    </source>
</evidence>
<reference evidence="9" key="1">
    <citation type="journal article" date="2023" name="Insect Mol. Biol.">
        <title>Genome sequencing provides insights into the evolution of gene families encoding plant cell wall-degrading enzymes in longhorned beetles.</title>
        <authorList>
            <person name="Shin N.R."/>
            <person name="Okamura Y."/>
            <person name="Kirsch R."/>
            <person name="Pauchet Y."/>
        </authorList>
    </citation>
    <scope>NUCLEOTIDE SEQUENCE</scope>
    <source>
        <strain evidence="9">MMC_N1</strain>
    </source>
</reference>